<comment type="cofactor">
    <cofactor evidence="1">
        <name>FMN</name>
        <dbReference type="ChEBI" id="CHEBI:58210"/>
    </cofactor>
</comment>
<evidence type="ECO:0000313" key="13">
    <source>
        <dbReference type="EMBL" id="SHM25119.1"/>
    </source>
</evidence>
<evidence type="ECO:0000313" key="15">
    <source>
        <dbReference type="Proteomes" id="UP000321726"/>
    </source>
</evidence>
<evidence type="ECO:0000256" key="8">
    <source>
        <dbReference type="ARBA" id="ARBA00023033"/>
    </source>
</evidence>
<keyword evidence="7" id="KW-0560">Oxidoreductase</keyword>
<dbReference type="EMBL" id="FRCA01000006">
    <property type="protein sequence ID" value="SHM25119.1"/>
    <property type="molecule type" value="Genomic_DNA"/>
</dbReference>
<evidence type="ECO:0000256" key="2">
    <source>
        <dbReference type="ARBA" id="ARBA00009881"/>
    </source>
</evidence>
<dbReference type="Pfam" id="PF03060">
    <property type="entry name" value="NMO"/>
    <property type="match status" value="1"/>
</dbReference>
<proteinExistence type="inferred from homology"/>
<dbReference type="Proteomes" id="UP000321726">
    <property type="component" value="Unassembled WGS sequence"/>
</dbReference>
<organism evidence="13 14">
    <name type="scientific">Halomonas cupida</name>
    <dbReference type="NCBI Taxonomy" id="44933"/>
    <lineage>
        <taxon>Bacteria</taxon>
        <taxon>Pseudomonadati</taxon>
        <taxon>Pseudomonadota</taxon>
        <taxon>Gammaproteobacteria</taxon>
        <taxon>Oceanospirillales</taxon>
        <taxon>Halomonadaceae</taxon>
        <taxon>Halomonas</taxon>
    </lineage>
</organism>
<evidence type="ECO:0000256" key="5">
    <source>
        <dbReference type="ARBA" id="ARBA00022643"/>
    </source>
</evidence>
<keyword evidence="8 13" id="KW-0503">Monooxygenase</keyword>
<dbReference type="GO" id="GO:0018580">
    <property type="term" value="F:nitronate monooxygenase activity"/>
    <property type="evidence" value="ECO:0007669"/>
    <property type="project" value="InterPro"/>
</dbReference>
<dbReference type="OrthoDB" id="9778912at2"/>
<dbReference type="STRING" id="44933.SAMN05660971_02540"/>
<evidence type="ECO:0000256" key="7">
    <source>
        <dbReference type="ARBA" id="ARBA00023002"/>
    </source>
</evidence>
<name>A0A1M7H9N8_9GAMM</name>
<dbReference type="AlphaFoldDB" id="A0A1M7H9N8"/>
<dbReference type="InterPro" id="IPR013785">
    <property type="entry name" value="Aldolase_TIM"/>
</dbReference>
<gene>
    <name evidence="12" type="ORF">HCU01_28590</name>
    <name evidence="13" type="ORF">SAMN05660971_02540</name>
</gene>
<evidence type="ECO:0000256" key="6">
    <source>
        <dbReference type="ARBA" id="ARBA00022741"/>
    </source>
</evidence>
<accession>A0A1M7H9N8</accession>
<dbReference type="GO" id="GO:0009636">
    <property type="term" value="P:response to toxic substance"/>
    <property type="evidence" value="ECO:0007669"/>
    <property type="project" value="UniProtKB-KW"/>
</dbReference>
<dbReference type="EMBL" id="BJXU01000117">
    <property type="protein sequence ID" value="GEN24910.1"/>
    <property type="molecule type" value="Genomic_DNA"/>
</dbReference>
<keyword evidence="6" id="KW-0547">Nucleotide-binding</keyword>
<keyword evidence="5" id="KW-0288">FMN</keyword>
<sequence>MSTSSPLAARLRIFPIIQAPMAGVATPELAATVSNAGGLGSLGIGASSVVQARQMIERTRELTTRPFNVNVFCHEPALRDEGREAAWLEHLKPLFQECGADLPTSLDEIYKSFVDDDEAFEMLLETRPAVVSFHFGLPTVEQVRALQDANIYTLATATSLDEAMQIQQRGIDAIVAQGIEAGGHRGIFNPDAVDEQLSTSVLVRLLVEKLDLPIIAAGGIMDGQGIKAALELGAAAAQLGTAFILCPESAANEGYRSNLKSERAAVTRLTSTLSGRPARGILNRFIDHADLATGVEPAAYPVAYDAAKQLNAAAARLGSHEFAAHWAGQGALMARELTADELMRQLIREWQAGE</sequence>
<dbReference type="InterPro" id="IPR004136">
    <property type="entry name" value="NMO"/>
</dbReference>
<dbReference type="Proteomes" id="UP000184123">
    <property type="component" value="Unassembled WGS sequence"/>
</dbReference>
<dbReference type="CDD" id="cd04730">
    <property type="entry name" value="NPD_like"/>
    <property type="match status" value="1"/>
</dbReference>
<dbReference type="PANTHER" id="PTHR42747:SF3">
    <property type="entry name" value="NITRONATE MONOOXYGENASE-RELATED"/>
    <property type="match status" value="1"/>
</dbReference>
<evidence type="ECO:0000256" key="3">
    <source>
        <dbReference type="ARBA" id="ARBA00022575"/>
    </source>
</evidence>
<evidence type="ECO:0000313" key="12">
    <source>
        <dbReference type="EMBL" id="GEN24910.1"/>
    </source>
</evidence>
<reference evidence="12 15" key="2">
    <citation type="submission" date="2019-07" db="EMBL/GenBank/DDBJ databases">
        <title>Whole genome shotgun sequence of Halomonas cupida NBRC 102219.</title>
        <authorList>
            <person name="Hosoyama A."/>
            <person name="Uohara A."/>
            <person name="Ohji S."/>
            <person name="Ichikawa N."/>
        </authorList>
    </citation>
    <scope>NUCLEOTIDE SEQUENCE [LARGE SCALE GENOMIC DNA]</scope>
    <source>
        <strain evidence="12 15">NBRC 102219</strain>
    </source>
</reference>
<dbReference type="FunFam" id="3.20.20.70:FF:000154">
    <property type="entry name" value="Probable nitronate monooxygenase"/>
    <property type="match status" value="1"/>
</dbReference>
<comment type="catalytic activity">
    <reaction evidence="10">
        <text>3 propionate 3-nitronate + 3 O2 + H2O = 3 3-oxopropanoate + 2 nitrate + nitrite + H2O2 + 3 H(+)</text>
        <dbReference type="Rhea" id="RHEA:57332"/>
        <dbReference type="ChEBI" id="CHEBI:15377"/>
        <dbReference type="ChEBI" id="CHEBI:15378"/>
        <dbReference type="ChEBI" id="CHEBI:15379"/>
        <dbReference type="ChEBI" id="CHEBI:16240"/>
        <dbReference type="ChEBI" id="CHEBI:16301"/>
        <dbReference type="ChEBI" id="CHEBI:17632"/>
        <dbReference type="ChEBI" id="CHEBI:33190"/>
        <dbReference type="ChEBI" id="CHEBI:136067"/>
    </reaction>
</comment>
<dbReference type="SUPFAM" id="SSF51412">
    <property type="entry name" value="Inosine monophosphate dehydrogenase (IMPDH)"/>
    <property type="match status" value="1"/>
</dbReference>
<evidence type="ECO:0000256" key="11">
    <source>
        <dbReference type="ARBA" id="ARBA00067136"/>
    </source>
</evidence>
<evidence type="ECO:0000256" key="9">
    <source>
        <dbReference type="ARBA" id="ARBA00031155"/>
    </source>
</evidence>
<keyword evidence="15" id="KW-1185">Reference proteome</keyword>
<comment type="similarity">
    <text evidence="2">Belongs to the nitronate monooxygenase family. NMO class I subfamily.</text>
</comment>
<evidence type="ECO:0000256" key="10">
    <source>
        <dbReference type="ARBA" id="ARBA00049401"/>
    </source>
</evidence>
<keyword evidence="3" id="KW-0216">Detoxification</keyword>
<keyword evidence="4" id="KW-0285">Flavoprotein</keyword>
<evidence type="ECO:0000256" key="4">
    <source>
        <dbReference type="ARBA" id="ARBA00022630"/>
    </source>
</evidence>
<protein>
    <recommendedName>
        <fullName evidence="11">Nitronate monooxygenase</fullName>
    </recommendedName>
    <alternativeName>
        <fullName evidence="9">Propionate 3-nitronate monooxygenase</fullName>
    </alternativeName>
</protein>
<dbReference type="GO" id="GO:0000166">
    <property type="term" value="F:nucleotide binding"/>
    <property type="evidence" value="ECO:0007669"/>
    <property type="project" value="UniProtKB-KW"/>
</dbReference>
<dbReference type="Gene3D" id="3.20.20.70">
    <property type="entry name" value="Aldolase class I"/>
    <property type="match status" value="1"/>
</dbReference>
<evidence type="ECO:0000313" key="14">
    <source>
        <dbReference type="Proteomes" id="UP000184123"/>
    </source>
</evidence>
<evidence type="ECO:0000256" key="1">
    <source>
        <dbReference type="ARBA" id="ARBA00001917"/>
    </source>
</evidence>
<dbReference type="RefSeq" id="WP_073435573.1">
    <property type="nucleotide sequence ID" value="NZ_BJXU01000117.1"/>
</dbReference>
<dbReference type="PANTHER" id="PTHR42747">
    <property type="entry name" value="NITRONATE MONOOXYGENASE-RELATED"/>
    <property type="match status" value="1"/>
</dbReference>
<reference evidence="13 14" key="1">
    <citation type="submission" date="2016-11" db="EMBL/GenBank/DDBJ databases">
        <authorList>
            <person name="Jaros S."/>
            <person name="Januszkiewicz K."/>
            <person name="Wedrychowicz H."/>
        </authorList>
    </citation>
    <scope>NUCLEOTIDE SEQUENCE [LARGE SCALE GENOMIC DNA]</scope>
    <source>
        <strain evidence="13 14">DSM 4740</strain>
    </source>
</reference>